<evidence type="ECO:0000313" key="2">
    <source>
        <dbReference type="EMBL" id="PIR95890.1"/>
    </source>
</evidence>
<organism evidence="2 3">
    <name type="scientific">Candidatus Falkowbacteria bacterium CG10_big_fil_rev_8_21_14_0_10_37_18</name>
    <dbReference type="NCBI Taxonomy" id="1974562"/>
    <lineage>
        <taxon>Bacteria</taxon>
        <taxon>Candidatus Falkowiibacteriota</taxon>
    </lineage>
</organism>
<keyword evidence="1" id="KW-0812">Transmembrane</keyword>
<protein>
    <submittedName>
        <fullName evidence="2">Uncharacterized protein</fullName>
    </submittedName>
</protein>
<dbReference type="SUPFAM" id="SSF75011">
    <property type="entry name" value="3-carboxy-cis,cis-mucoante lactonizing enzyme"/>
    <property type="match status" value="1"/>
</dbReference>
<feature type="transmembrane region" description="Helical" evidence="1">
    <location>
        <begin position="7"/>
        <end position="24"/>
    </location>
</feature>
<keyword evidence="1" id="KW-1133">Transmembrane helix</keyword>
<keyword evidence="1" id="KW-0472">Membrane</keyword>
<proteinExistence type="predicted"/>
<accession>A0A2H0VC58</accession>
<dbReference type="EMBL" id="PFAL01000001">
    <property type="protein sequence ID" value="PIR95890.1"/>
    <property type="molecule type" value="Genomic_DNA"/>
</dbReference>
<dbReference type="AlphaFoldDB" id="A0A2H0VC58"/>
<reference evidence="3" key="1">
    <citation type="submission" date="2017-09" db="EMBL/GenBank/DDBJ databases">
        <title>Depth-based differentiation of microbial function through sediment-hosted aquifers and enrichment of novel symbionts in the deep terrestrial subsurface.</title>
        <authorList>
            <person name="Probst A.J."/>
            <person name="Ladd B."/>
            <person name="Jarett J.K."/>
            <person name="Geller-Mcgrath D.E."/>
            <person name="Sieber C.M.K."/>
            <person name="Emerson J.B."/>
            <person name="Anantharaman K."/>
            <person name="Thomas B.C."/>
            <person name="Malmstrom R."/>
            <person name="Stieglmeier M."/>
            <person name="Klingl A."/>
            <person name="Woyke T."/>
            <person name="Ryan C.M."/>
            <person name="Banfield J.F."/>
        </authorList>
    </citation>
    <scope>NUCLEOTIDE SEQUENCE [LARGE SCALE GENOMIC DNA]</scope>
</reference>
<dbReference type="Proteomes" id="UP000229972">
    <property type="component" value="Unassembled WGS sequence"/>
</dbReference>
<name>A0A2H0VC58_9BACT</name>
<sequence length="344" mass="39160">MNKKRLYKIFLVIIAVLAISPWIFTDQSAAKVQAYYSGDAIYYNNQLLVATTNTGYLEIFKLQGQDLLTLVKVKVYNPRFNNYDDYSDVKMTIEGGQLYIYTASKYTLLKYNFSDLRNLSLIAEKKNNSWNWYYRVDRFGNNMGIVGTHGVDILNSDSEIINSYAFSPEEPFGLRSNGSNNLLFAINDDKIQIYNRETRKIDTEIPLNFSSQEVNHKIYFDAITDNIYAIDDYYAKKFSLDGKLLASFRHLDYPGYEMESSTGNPYVYFSNGTGVVKMNKESFTVNDFAYTSNLDGSGGWAMGLKLVNTDKGDRLVVFNSASIIVLNDQLDKLASVPATEEARQ</sequence>
<comment type="caution">
    <text evidence="2">The sequence shown here is derived from an EMBL/GenBank/DDBJ whole genome shotgun (WGS) entry which is preliminary data.</text>
</comment>
<evidence type="ECO:0000313" key="3">
    <source>
        <dbReference type="Proteomes" id="UP000229972"/>
    </source>
</evidence>
<gene>
    <name evidence="2" type="ORF">COT93_00085</name>
</gene>
<evidence type="ECO:0000256" key="1">
    <source>
        <dbReference type="SAM" id="Phobius"/>
    </source>
</evidence>